<dbReference type="SUPFAM" id="SSF55729">
    <property type="entry name" value="Acyl-CoA N-acyltransferases (Nat)"/>
    <property type="match status" value="1"/>
</dbReference>
<comment type="caution">
    <text evidence="3">The sequence shown here is derived from an EMBL/GenBank/DDBJ whole genome shotgun (WGS) entry which is preliminary data.</text>
</comment>
<keyword evidence="3" id="KW-0808">Transferase</keyword>
<evidence type="ECO:0000313" key="3">
    <source>
        <dbReference type="EMBL" id="RSK48385.1"/>
    </source>
</evidence>
<dbReference type="Pfam" id="PF00583">
    <property type="entry name" value="Acetyltransf_1"/>
    <property type="match status" value="1"/>
</dbReference>
<gene>
    <name evidence="3" type="ORF">EI291_11735</name>
</gene>
<evidence type="ECO:0000259" key="2">
    <source>
        <dbReference type="PROSITE" id="PS51186"/>
    </source>
</evidence>
<protein>
    <submittedName>
        <fullName evidence="3">GNAT family N-acetyltransferase</fullName>
    </submittedName>
</protein>
<dbReference type="EMBL" id="RWIT01000005">
    <property type="protein sequence ID" value="RSK48385.1"/>
    <property type="molecule type" value="Genomic_DNA"/>
</dbReference>
<reference evidence="3 4" key="1">
    <citation type="submission" date="2018-12" db="EMBL/GenBank/DDBJ databases">
        <authorList>
            <person name="Feng G."/>
            <person name="Zhu H."/>
        </authorList>
    </citation>
    <scope>NUCLEOTIDE SEQUENCE [LARGE SCALE GENOMIC DNA]</scope>
    <source>
        <strain evidence="3 4">KCTC 12533</strain>
    </source>
</reference>
<sequence>MHLRPHLAGPTPAGARSRAAGGPVAPPDLTALALQSGAYSRFRTDSTFAPGKLEQLYTQWLAKALADGQVLVYQPSASQVVQGLLTLEKQGEELTIGLVAVDAQWRRQGIWQALLAGAYREAQAAGFWALRVTTQGAKQAACRFYEQGALPW</sequence>
<evidence type="ECO:0000313" key="4">
    <source>
        <dbReference type="Proteomes" id="UP000273500"/>
    </source>
</evidence>
<feature type="domain" description="N-acetyltransferase" evidence="2">
    <location>
        <begin position="27"/>
        <end position="152"/>
    </location>
</feature>
<accession>A0A3R9ML58</accession>
<dbReference type="GO" id="GO:0016747">
    <property type="term" value="F:acyltransferase activity, transferring groups other than amino-acyl groups"/>
    <property type="evidence" value="ECO:0007669"/>
    <property type="project" value="InterPro"/>
</dbReference>
<feature type="region of interest" description="Disordered" evidence="1">
    <location>
        <begin position="1"/>
        <end position="22"/>
    </location>
</feature>
<feature type="compositionally biased region" description="Low complexity" evidence="1">
    <location>
        <begin position="8"/>
        <end position="22"/>
    </location>
</feature>
<evidence type="ECO:0000256" key="1">
    <source>
        <dbReference type="SAM" id="MobiDB-lite"/>
    </source>
</evidence>
<dbReference type="InterPro" id="IPR016181">
    <property type="entry name" value="Acyl_CoA_acyltransferase"/>
</dbReference>
<name>A0A3R9ML58_9BACT</name>
<dbReference type="RefSeq" id="WP_125420058.1">
    <property type="nucleotide sequence ID" value="NZ_RWIT01000005.1"/>
</dbReference>
<dbReference type="PROSITE" id="PS51186">
    <property type="entry name" value="GNAT"/>
    <property type="match status" value="1"/>
</dbReference>
<proteinExistence type="predicted"/>
<dbReference type="Proteomes" id="UP000273500">
    <property type="component" value="Unassembled WGS sequence"/>
</dbReference>
<dbReference type="AlphaFoldDB" id="A0A3R9ML58"/>
<dbReference type="OrthoDB" id="1342666at2"/>
<keyword evidence="4" id="KW-1185">Reference proteome</keyword>
<dbReference type="Gene3D" id="3.40.630.30">
    <property type="match status" value="1"/>
</dbReference>
<dbReference type="CDD" id="cd04301">
    <property type="entry name" value="NAT_SF"/>
    <property type="match status" value="1"/>
</dbReference>
<organism evidence="3 4">
    <name type="scientific">Hymenobacter rigui</name>
    <dbReference type="NCBI Taxonomy" id="334424"/>
    <lineage>
        <taxon>Bacteria</taxon>
        <taxon>Pseudomonadati</taxon>
        <taxon>Bacteroidota</taxon>
        <taxon>Cytophagia</taxon>
        <taxon>Cytophagales</taxon>
        <taxon>Hymenobacteraceae</taxon>
        <taxon>Hymenobacter</taxon>
    </lineage>
</organism>
<dbReference type="InterPro" id="IPR000182">
    <property type="entry name" value="GNAT_dom"/>
</dbReference>